<gene>
    <name evidence="2" type="primary">20353695</name>
    <name evidence="1" type="ORF">GGTG_13237</name>
</gene>
<proteinExistence type="predicted"/>
<accession>J8QLK5</accession>
<dbReference type="EnsemblFungi" id="EJT69128">
    <property type="protein sequence ID" value="EJT69128"/>
    <property type="gene ID" value="GGTG_13237"/>
</dbReference>
<dbReference type="AlphaFoldDB" id="J8QLK5"/>
<reference evidence="3" key="1">
    <citation type="submission" date="2010-07" db="EMBL/GenBank/DDBJ databases">
        <title>The genome sequence of Gaeumannomyces graminis var. tritici strain R3-111a-1.</title>
        <authorList>
            <consortium name="The Broad Institute Genome Sequencing Platform"/>
            <person name="Ma L.-J."/>
            <person name="Dead R."/>
            <person name="Young S."/>
            <person name="Zeng Q."/>
            <person name="Koehrsen M."/>
            <person name="Alvarado L."/>
            <person name="Berlin A."/>
            <person name="Chapman S.B."/>
            <person name="Chen Z."/>
            <person name="Freedman E."/>
            <person name="Gellesch M."/>
            <person name="Goldberg J."/>
            <person name="Griggs A."/>
            <person name="Gujja S."/>
            <person name="Heilman E.R."/>
            <person name="Heiman D."/>
            <person name="Hepburn T."/>
            <person name="Howarth C."/>
            <person name="Jen D."/>
            <person name="Larson L."/>
            <person name="Mehta T."/>
            <person name="Neiman D."/>
            <person name="Pearson M."/>
            <person name="Roberts A."/>
            <person name="Saif S."/>
            <person name="Shea T."/>
            <person name="Shenoy N."/>
            <person name="Sisk P."/>
            <person name="Stolte C."/>
            <person name="Sykes S."/>
            <person name="Walk T."/>
            <person name="White J."/>
            <person name="Yandava C."/>
            <person name="Haas B."/>
            <person name="Nusbaum C."/>
            <person name="Birren B."/>
        </authorList>
    </citation>
    <scope>NUCLEOTIDE SEQUENCE [LARGE SCALE GENOMIC DNA]</scope>
    <source>
        <strain evidence="3">R3-111a-1</strain>
    </source>
</reference>
<evidence type="ECO:0000313" key="2">
    <source>
        <dbReference type="EnsemblFungi" id="EJT69128"/>
    </source>
</evidence>
<evidence type="ECO:0000313" key="1">
    <source>
        <dbReference type="EMBL" id="EJT69128.1"/>
    </source>
</evidence>
<dbReference type="VEuPathDB" id="FungiDB:GGTG_13237"/>
<keyword evidence="3" id="KW-1185">Reference proteome</keyword>
<feature type="non-terminal residue" evidence="1">
    <location>
        <position position="1"/>
    </location>
</feature>
<evidence type="ECO:0000313" key="3">
    <source>
        <dbReference type="Proteomes" id="UP000006039"/>
    </source>
</evidence>
<organism evidence="1">
    <name type="scientific">Gaeumannomyces tritici (strain R3-111a-1)</name>
    <name type="common">Wheat and barley take-all root rot fungus</name>
    <name type="synonym">Gaeumannomyces graminis var. tritici</name>
    <dbReference type="NCBI Taxonomy" id="644352"/>
    <lineage>
        <taxon>Eukaryota</taxon>
        <taxon>Fungi</taxon>
        <taxon>Dikarya</taxon>
        <taxon>Ascomycota</taxon>
        <taxon>Pezizomycotina</taxon>
        <taxon>Sordariomycetes</taxon>
        <taxon>Sordariomycetidae</taxon>
        <taxon>Magnaporthales</taxon>
        <taxon>Magnaporthaceae</taxon>
        <taxon>Gaeumannomyces</taxon>
    </lineage>
</organism>
<reference evidence="2" key="5">
    <citation type="submission" date="2018-04" db="UniProtKB">
        <authorList>
            <consortium name="EnsemblFungi"/>
        </authorList>
    </citation>
    <scope>IDENTIFICATION</scope>
    <source>
        <strain evidence="2">R3-111a-1</strain>
    </source>
</reference>
<dbReference type="EMBL" id="GL385405">
    <property type="protein sequence ID" value="EJT69128.1"/>
    <property type="molecule type" value="Genomic_DNA"/>
</dbReference>
<name>J8QLK5_GAET3</name>
<reference evidence="1" key="2">
    <citation type="submission" date="2010-07" db="EMBL/GenBank/DDBJ databases">
        <authorList>
            <consortium name="The Broad Institute Genome Sequencing Platform"/>
            <consortium name="Broad Institute Genome Sequencing Center for Infectious Disease"/>
            <person name="Ma L.-J."/>
            <person name="Dead R."/>
            <person name="Young S."/>
            <person name="Zeng Q."/>
            <person name="Koehrsen M."/>
            <person name="Alvarado L."/>
            <person name="Berlin A."/>
            <person name="Chapman S.B."/>
            <person name="Chen Z."/>
            <person name="Freedman E."/>
            <person name="Gellesch M."/>
            <person name="Goldberg J."/>
            <person name="Griggs A."/>
            <person name="Gujja S."/>
            <person name="Heilman E.R."/>
            <person name="Heiman D."/>
            <person name="Hepburn T."/>
            <person name="Howarth C."/>
            <person name="Jen D."/>
            <person name="Larson L."/>
            <person name="Mehta T."/>
            <person name="Neiman D."/>
            <person name="Pearson M."/>
            <person name="Roberts A."/>
            <person name="Saif S."/>
            <person name="Shea T."/>
            <person name="Shenoy N."/>
            <person name="Sisk P."/>
            <person name="Stolte C."/>
            <person name="Sykes S."/>
            <person name="Walk T."/>
            <person name="White J."/>
            <person name="Yandava C."/>
            <person name="Haas B."/>
            <person name="Nusbaum C."/>
            <person name="Birren B."/>
        </authorList>
    </citation>
    <scope>NUCLEOTIDE SEQUENCE</scope>
    <source>
        <strain evidence="1">R3-111a-1</strain>
    </source>
</reference>
<reference evidence="2" key="4">
    <citation type="journal article" date="2015" name="G3 (Bethesda)">
        <title>Genome sequences of three phytopathogenic species of the Magnaporthaceae family of fungi.</title>
        <authorList>
            <person name="Okagaki L.H."/>
            <person name="Nunes C.C."/>
            <person name="Sailsbery J."/>
            <person name="Clay B."/>
            <person name="Brown D."/>
            <person name="John T."/>
            <person name="Oh Y."/>
            <person name="Young N."/>
            <person name="Fitzgerald M."/>
            <person name="Haas B.J."/>
            <person name="Zeng Q."/>
            <person name="Young S."/>
            <person name="Adiconis X."/>
            <person name="Fan L."/>
            <person name="Levin J.Z."/>
            <person name="Mitchell T.K."/>
            <person name="Okubara P.A."/>
            <person name="Farman M.L."/>
            <person name="Kohn L.M."/>
            <person name="Birren B."/>
            <person name="Ma L.-J."/>
            <person name="Dean R.A."/>
        </authorList>
    </citation>
    <scope>NUCLEOTIDE SEQUENCE</scope>
    <source>
        <strain evidence="2">R3-111a-1</strain>
    </source>
</reference>
<dbReference type="RefSeq" id="XP_009229407.1">
    <property type="nucleotide sequence ID" value="XM_009231143.1"/>
</dbReference>
<dbReference type="GeneID" id="20353695"/>
<reference evidence="1" key="3">
    <citation type="submission" date="2010-09" db="EMBL/GenBank/DDBJ databases">
        <title>Annotation of Gaeumannomyces graminis var. tritici R3-111a-1.</title>
        <authorList>
            <consortium name="The Broad Institute Genome Sequencing Platform"/>
            <person name="Ma L.-J."/>
            <person name="Dead R."/>
            <person name="Young S.K."/>
            <person name="Zeng Q."/>
            <person name="Gargeya S."/>
            <person name="Fitzgerald M."/>
            <person name="Haas B."/>
            <person name="Abouelleil A."/>
            <person name="Alvarado L."/>
            <person name="Arachchi H.M."/>
            <person name="Berlin A."/>
            <person name="Brown A."/>
            <person name="Chapman S.B."/>
            <person name="Chen Z."/>
            <person name="Dunbar C."/>
            <person name="Freedman E."/>
            <person name="Gearin G."/>
            <person name="Gellesch M."/>
            <person name="Goldberg J."/>
            <person name="Griggs A."/>
            <person name="Gujja S."/>
            <person name="Heiman D."/>
            <person name="Howarth C."/>
            <person name="Larson L."/>
            <person name="Lui A."/>
            <person name="MacDonald P.J.P."/>
            <person name="Mehta T."/>
            <person name="Montmayeur A."/>
            <person name="Murphy C."/>
            <person name="Neiman D."/>
            <person name="Pearson M."/>
            <person name="Priest M."/>
            <person name="Roberts A."/>
            <person name="Saif S."/>
            <person name="Shea T."/>
            <person name="Shenoy N."/>
            <person name="Sisk P."/>
            <person name="Stolte C."/>
            <person name="Sykes S."/>
            <person name="Yandava C."/>
            <person name="Wortman J."/>
            <person name="Nusbaum C."/>
            <person name="Birren B."/>
        </authorList>
    </citation>
    <scope>NUCLEOTIDE SEQUENCE</scope>
    <source>
        <strain evidence="1">R3-111a-1</strain>
    </source>
</reference>
<sequence length="99" mass="10729">GLKRCLSKQNLEDPSQEVGSLYRPPCGPFRAFGLLSRRLDRETPPISAKKPEQSGLAAVHVRARHAVTSVGPWHIQASISSWPTAILPRPTSVPGVVLV</sequence>
<protein>
    <submittedName>
        <fullName evidence="1 2">Uncharacterized protein</fullName>
    </submittedName>
</protein>
<dbReference type="Proteomes" id="UP000006039">
    <property type="component" value="Unassembled WGS sequence"/>
</dbReference>